<gene>
    <name evidence="1" type="ORF">RA11412_0527</name>
</gene>
<proteinExistence type="predicted"/>
<dbReference type="Proteomes" id="UP000250241">
    <property type="component" value="Chromosome"/>
</dbReference>
<accession>A0A2Z5QWX9</accession>
<sequence>MPYLPEAAVAPETIAGERENTCLRPVTVWRRYALVPSYWWC</sequence>
<reference evidence="1 2" key="1">
    <citation type="submission" date="2016-10" db="EMBL/GenBank/DDBJ databases">
        <title>Genome sequence of Rothia aeria strain JCM11412.</title>
        <authorList>
            <person name="Nambu T."/>
        </authorList>
    </citation>
    <scope>NUCLEOTIDE SEQUENCE [LARGE SCALE GENOMIC DNA]</scope>
    <source>
        <strain evidence="1 2">JCM 11412</strain>
    </source>
</reference>
<name>A0A2Z5QWX9_9MICC</name>
<dbReference type="AlphaFoldDB" id="A0A2Z5QWX9"/>
<evidence type="ECO:0000313" key="1">
    <source>
        <dbReference type="EMBL" id="BAV86826.1"/>
    </source>
</evidence>
<organism evidence="1 2">
    <name type="scientific">Rothia aeria</name>
    <dbReference type="NCBI Taxonomy" id="172042"/>
    <lineage>
        <taxon>Bacteria</taxon>
        <taxon>Bacillati</taxon>
        <taxon>Actinomycetota</taxon>
        <taxon>Actinomycetes</taxon>
        <taxon>Micrococcales</taxon>
        <taxon>Micrococcaceae</taxon>
        <taxon>Rothia</taxon>
    </lineage>
</organism>
<keyword evidence="2" id="KW-1185">Reference proteome</keyword>
<evidence type="ECO:0000313" key="2">
    <source>
        <dbReference type="Proteomes" id="UP000250241"/>
    </source>
</evidence>
<dbReference type="EMBL" id="AP017895">
    <property type="protein sequence ID" value="BAV86826.1"/>
    <property type="molecule type" value="Genomic_DNA"/>
</dbReference>
<protein>
    <submittedName>
        <fullName evidence="1">Uncharacterized protein</fullName>
    </submittedName>
</protein>
<dbReference type="KEGG" id="raj:RA11412_0527"/>